<dbReference type="GO" id="GO:0016020">
    <property type="term" value="C:membrane"/>
    <property type="evidence" value="ECO:0007669"/>
    <property type="project" value="InterPro"/>
</dbReference>
<dbReference type="SUPFAM" id="SSF53756">
    <property type="entry name" value="UDP-Glycosyltransferase/glycogen phosphorylase"/>
    <property type="match status" value="1"/>
</dbReference>
<sequence length="573" mass="61719">MEPDRRILVPVGPDAPRWRTFCAGRTIVVAARTVTSLVRLLDVVPEIVHDDARVAVVFAYDPSSAFNDGVLDLLRSLRCRTIPWGRLGEITPDLLISASENIGVPEGSYPVLVLPHGVGFQKLVPDSATSGTRLSGLVSDGLLKDRRAWLAVSHPDQERQLACARPETAGRTVLVGDPCFDRLRASVRWRQRYRSALGVRAEQRLVMVTSTWGGESLIGRIPDLPTRLLSQLPVDEARVALVMHPNVWSGHGAWQVRTMQRSAREAGLLLVDPTDGWQQTLLAADVVIGDNGSVTLYAAALDRPVLLAAFGSEAVPGTAGYALRSTAGWLDADAPLDPQLRAAQEEHRPGRFSAIAEGAFAEPGAALPRLRRLVYELLDLAPPKESSRPRGARAFAPAAAVEERLTSTLVETAVRTAPDGRVSVDVRRLPAPVAREGQEGDGRYWHLACDVDEPDTRLSEGASVLLHTAPHAASDDAAELLRRTLADFPGARLTAAAVDDACLIRLRDRRTVTARPSDGSRPDPAIAAAAVYGLLRHGTELDAATVVVRLGPRRQELTLRSTPGRAGPPVGRA</sequence>
<dbReference type="Gene3D" id="3.40.50.12580">
    <property type="match status" value="1"/>
</dbReference>
<proteinExistence type="predicted"/>
<name>G2GA59_9ACTN</name>
<reference evidence="1 2" key="1">
    <citation type="submission" date="2011-08" db="EMBL/GenBank/DDBJ databases">
        <authorList>
            <person name="Lin Y."/>
            <person name="Hao X."/>
            <person name="Johnstone L."/>
            <person name="Miller S.J."/>
            <person name="Wei G."/>
            <person name="Rensing C."/>
        </authorList>
    </citation>
    <scope>NUCLEOTIDE SEQUENCE [LARGE SCALE GENOMIC DNA]</scope>
    <source>
        <strain evidence="1 2">K42</strain>
    </source>
</reference>
<comment type="caution">
    <text evidence="1">The sequence shown here is derived from an EMBL/GenBank/DDBJ whole genome shotgun (WGS) entry which is preliminary data.</text>
</comment>
<dbReference type="AlphaFoldDB" id="G2GA59"/>
<protein>
    <recommendedName>
        <fullName evidence="3">Translation initiation factor IF-2</fullName>
    </recommendedName>
</protein>
<dbReference type="EMBL" id="AGBF01000027">
    <property type="protein sequence ID" value="EGX59651.1"/>
    <property type="molecule type" value="Genomic_DNA"/>
</dbReference>
<keyword evidence="2" id="KW-1185">Reference proteome</keyword>
<accession>G2GA59</accession>
<gene>
    <name evidence="1" type="ORF">SZN_11908</name>
</gene>
<dbReference type="PATRIC" id="fig|700597.3.peg.2334"/>
<dbReference type="Pfam" id="PF04464">
    <property type="entry name" value="Glyphos_transf"/>
    <property type="match status" value="1"/>
</dbReference>
<dbReference type="RefSeq" id="WP_007494590.1">
    <property type="nucleotide sequence ID" value="NZ_AGBF01000027.1"/>
</dbReference>
<evidence type="ECO:0000313" key="2">
    <source>
        <dbReference type="Proteomes" id="UP000004217"/>
    </source>
</evidence>
<dbReference type="GO" id="GO:0047355">
    <property type="term" value="F:CDP-glycerol glycerophosphotransferase activity"/>
    <property type="evidence" value="ECO:0007669"/>
    <property type="project" value="InterPro"/>
</dbReference>
<evidence type="ECO:0008006" key="3">
    <source>
        <dbReference type="Google" id="ProtNLM"/>
    </source>
</evidence>
<dbReference type="InterPro" id="IPR043148">
    <property type="entry name" value="TagF_C"/>
</dbReference>
<organism evidence="1 2">
    <name type="scientific">Streptomyces zinciresistens K42</name>
    <dbReference type="NCBI Taxonomy" id="700597"/>
    <lineage>
        <taxon>Bacteria</taxon>
        <taxon>Bacillati</taxon>
        <taxon>Actinomycetota</taxon>
        <taxon>Actinomycetes</taxon>
        <taxon>Kitasatosporales</taxon>
        <taxon>Streptomycetaceae</taxon>
        <taxon>Streptomyces</taxon>
    </lineage>
</organism>
<dbReference type="OrthoDB" id="3661391at2"/>
<dbReference type="Proteomes" id="UP000004217">
    <property type="component" value="Unassembled WGS sequence"/>
</dbReference>
<dbReference type="InterPro" id="IPR007554">
    <property type="entry name" value="Glycerophosphate_synth"/>
</dbReference>
<evidence type="ECO:0000313" key="1">
    <source>
        <dbReference type="EMBL" id="EGX59651.1"/>
    </source>
</evidence>